<protein>
    <recommendedName>
        <fullName evidence="2">histidine kinase</fullName>
        <ecNumber evidence="2">2.7.13.3</ecNumber>
    </recommendedName>
</protein>
<evidence type="ECO:0000256" key="5">
    <source>
        <dbReference type="SAM" id="MobiDB-lite"/>
    </source>
</evidence>
<accession>Q98M23</accession>
<gene>
    <name evidence="10" type="ordered locus">mll0767</name>
</gene>
<dbReference type="SUPFAM" id="SSF47384">
    <property type="entry name" value="Homodimeric domain of signal transducing histidine kinase"/>
    <property type="match status" value="1"/>
</dbReference>
<dbReference type="PROSITE" id="PS50110">
    <property type="entry name" value="RESPONSE_REGULATORY"/>
    <property type="match status" value="1"/>
</dbReference>
<dbReference type="SMART" id="SM00388">
    <property type="entry name" value="HisKA"/>
    <property type="match status" value="1"/>
</dbReference>
<dbReference type="SUPFAM" id="SSF55874">
    <property type="entry name" value="ATPase domain of HSP90 chaperone/DNA topoisomerase II/histidine kinase"/>
    <property type="match status" value="1"/>
</dbReference>
<keyword evidence="10" id="KW-0418">Kinase</keyword>
<feature type="domain" description="PAS" evidence="9">
    <location>
        <begin position="263"/>
        <end position="292"/>
    </location>
</feature>
<dbReference type="CDD" id="cd18160">
    <property type="entry name" value="REC_CpdR_CckA-like"/>
    <property type="match status" value="1"/>
</dbReference>
<dbReference type="InterPro" id="IPR035965">
    <property type="entry name" value="PAS-like_dom_sf"/>
</dbReference>
<dbReference type="Pfam" id="PF13188">
    <property type="entry name" value="PAS_8"/>
    <property type="match status" value="2"/>
</dbReference>
<evidence type="ECO:0000256" key="3">
    <source>
        <dbReference type="ARBA" id="ARBA00022553"/>
    </source>
</evidence>
<dbReference type="Pfam" id="PF00512">
    <property type="entry name" value="HisKA"/>
    <property type="match status" value="1"/>
</dbReference>
<name>Q98M23_RHILO</name>
<feature type="domain" description="Response regulatory" evidence="8">
    <location>
        <begin position="780"/>
        <end position="896"/>
    </location>
</feature>
<dbReference type="CDD" id="cd00130">
    <property type="entry name" value="PAS"/>
    <property type="match status" value="1"/>
</dbReference>
<dbReference type="Proteomes" id="UP000000552">
    <property type="component" value="Chromosome"/>
</dbReference>
<dbReference type="Gene3D" id="3.40.50.2300">
    <property type="match status" value="1"/>
</dbReference>
<dbReference type="InterPro" id="IPR003661">
    <property type="entry name" value="HisK_dim/P_dom"/>
</dbReference>
<dbReference type="PRINTS" id="PR00344">
    <property type="entry name" value="BCTRLSENSOR"/>
</dbReference>
<dbReference type="Pfam" id="PF00072">
    <property type="entry name" value="Response_reg"/>
    <property type="match status" value="1"/>
</dbReference>
<dbReference type="GO" id="GO:0000155">
    <property type="term" value="F:phosphorelay sensor kinase activity"/>
    <property type="evidence" value="ECO:0007669"/>
    <property type="project" value="InterPro"/>
</dbReference>
<keyword evidence="6" id="KW-0472">Membrane</keyword>
<feature type="domain" description="PAS" evidence="9">
    <location>
        <begin position="124"/>
        <end position="160"/>
    </location>
</feature>
<dbReference type="InterPro" id="IPR011006">
    <property type="entry name" value="CheY-like_superfamily"/>
</dbReference>
<feature type="transmembrane region" description="Helical" evidence="6">
    <location>
        <begin position="63"/>
        <end position="84"/>
    </location>
</feature>
<dbReference type="Pfam" id="PF08448">
    <property type="entry name" value="PAS_4"/>
    <property type="match status" value="1"/>
</dbReference>
<dbReference type="SMART" id="SM00387">
    <property type="entry name" value="HATPase_c"/>
    <property type="match status" value="1"/>
</dbReference>
<evidence type="ECO:0000313" key="11">
    <source>
        <dbReference type="Proteomes" id="UP000000552"/>
    </source>
</evidence>
<evidence type="ECO:0000259" key="9">
    <source>
        <dbReference type="PROSITE" id="PS50112"/>
    </source>
</evidence>
<feature type="transmembrane region" description="Helical" evidence="6">
    <location>
        <begin position="91"/>
        <end position="116"/>
    </location>
</feature>
<dbReference type="AlphaFoldDB" id="Q98M23"/>
<dbReference type="InterPro" id="IPR001789">
    <property type="entry name" value="Sig_transdc_resp-reg_receiver"/>
</dbReference>
<dbReference type="Gene3D" id="3.30.450.20">
    <property type="entry name" value="PAS domain"/>
    <property type="match status" value="3"/>
</dbReference>
<dbReference type="EMBL" id="BA000012">
    <property type="protein sequence ID" value="BAB48290.1"/>
    <property type="molecule type" value="Genomic_DNA"/>
</dbReference>
<dbReference type="PANTHER" id="PTHR43065:SF42">
    <property type="entry name" value="TWO-COMPONENT SENSOR PPRA"/>
    <property type="match status" value="1"/>
</dbReference>
<dbReference type="InterPro" id="IPR036890">
    <property type="entry name" value="HATPase_C_sf"/>
</dbReference>
<comment type="catalytic activity">
    <reaction evidence="1">
        <text>ATP + protein L-histidine = ADP + protein N-phospho-L-histidine.</text>
        <dbReference type="EC" id="2.7.13.3"/>
    </reaction>
</comment>
<dbReference type="Gene3D" id="3.30.565.10">
    <property type="entry name" value="Histidine kinase-like ATPase, C-terminal domain"/>
    <property type="match status" value="1"/>
</dbReference>
<evidence type="ECO:0000256" key="6">
    <source>
        <dbReference type="SAM" id="Phobius"/>
    </source>
</evidence>
<proteinExistence type="predicted"/>
<feature type="domain" description="Histidine kinase" evidence="7">
    <location>
        <begin position="525"/>
        <end position="748"/>
    </location>
</feature>
<dbReference type="InterPro" id="IPR004358">
    <property type="entry name" value="Sig_transdc_His_kin-like_C"/>
</dbReference>
<dbReference type="SMART" id="SM00448">
    <property type="entry name" value="REC"/>
    <property type="match status" value="1"/>
</dbReference>
<dbReference type="PROSITE" id="PS50112">
    <property type="entry name" value="PAS"/>
    <property type="match status" value="2"/>
</dbReference>
<evidence type="ECO:0000256" key="2">
    <source>
        <dbReference type="ARBA" id="ARBA00012438"/>
    </source>
</evidence>
<dbReference type="PANTHER" id="PTHR43065">
    <property type="entry name" value="SENSOR HISTIDINE KINASE"/>
    <property type="match status" value="1"/>
</dbReference>
<keyword evidence="6" id="KW-0812">Transmembrane</keyword>
<dbReference type="FunFam" id="1.10.287.130:FF:000037">
    <property type="entry name" value="Hybrid sensor histidine kinase/response regulator"/>
    <property type="match status" value="1"/>
</dbReference>
<evidence type="ECO:0000256" key="1">
    <source>
        <dbReference type="ARBA" id="ARBA00000085"/>
    </source>
</evidence>
<dbReference type="SMART" id="SM00091">
    <property type="entry name" value="PAS"/>
    <property type="match status" value="3"/>
</dbReference>
<organism evidence="10 11">
    <name type="scientific">Mesorhizobium japonicum (strain LMG 29417 / CECT 9101 / MAFF 303099)</name>
    <name type="common">Mesorhizobium loti (strain MAFF 303099)</name>
    <dbReference type="NCBI Taxonomy" id="266835"/>
    <lineage>
        <taxon>Bacteria</taxon>
        <taxon>Pseudomonadati</taxon>
        <taxon>Pseudomonadota</taxon>
        <taxon>Alphaproteobacteria</taxon>
        <taxon>Hyphomicrobiales</taxon>
        <taxon>Phyllobacteriaceae</taxon>
        <taxon>Mesorhizobium</taxon>
    </lineage>
</organism>
<keyword evidence="3 4" id="KW-0597">Phosphoprotein</keyword>
<keyword evidence="6" id="KW-1133">Transmembrane helix</keyword>
<dbReference type="InterPro" id="IPR003594">
    <property type="entry name" value="HATPase_dom"/>
</dbReference>
<dbReference type="Gene3D" id="1.10.287.130">
    <property type="match status" value="1"/>
</dbReference>
<evidence type="ECO:0000256" key="4">
    <source>
        <dbReference type="PROSITE-ProRule" id="PRU00169"/>
    </source>
</evidence>
<keyword evidence="10" id="KW-0808">Transferase</keyword>
<dbReference type="InterPro" id="IPR000014">
    <property type="entry name" value="PAS"/>
</dbReference>
<feature type="region of interest" description="Disordered" evidence="5">
    <location>
        <begin position="753"/>
        <end position="772"/>
    </location>
</feature>
<dbReference type="InterPro" id="IPR036097">
    <property type="entry name" value="HisK_dim/P_sf"/>
</dbReference>
<dbReference type="PROSITE" id="PS50109">
    <property type="entry name" value="HIS_KIN"/>
    <property type="match status" value="1"/>
</dbReference>
<dbReference type="InterPro" id="IPR013656">
    <property type="entry name" value="PAS_4"/>
</dbReference>
<sequence length="898" mass="97113">MRRASGPCFHARRLPKTEVTFGRHALGAGVGTSDFTSRGHMAKEARGDFYPVPIVDQNTRPGAVTRLIIFIVVLTGAAIVFGLFRERLGDPFLLGMLGVLAMIGVGFLFATAIGFVQVTPRSTGDELSKAFVDSMAQGLLVTDTKGRVVYANRAYADMTGASSAADLKTVEGLLSDVPEASVTIYRLASGLRDGQPGDGEFRLAQSIRPGAEPGARWYRARARTFNVPGQRLPMLAWQLADISQERAEQERFFLDLQKAIDHLDHAPAGFFSADQDGRVTYINATLAEWLGIDLASFTPGAVTLPDIVAGDGMALVRSVKADPGTTRNAVIDLDLTTMTGEALPVRFMHRVSASREGIGGPTRTIVLNRTQGEDASADLRASEVRFTRFFNSTPMAIAGVDASGRILRTNAPFLSLFSSVVDRDAVDRRVRLDTVIHERERPAFAAAFEKARQRQADIEPIDTVLPGNEERHIRFYVNAVADGTGGEGAEESAIVYAVETTEQKALEGQMAQSQKMQAVGQLAGGIAHDFNNVLTAIIMASDLLLTNHRPSDPSFPDIMNIKQNANRAASLVRQLLAFSRKQTLRPEVLNLTDVLADLRMLLARLVGNDIKLKIDHGRDLWPVKVDIGQFEQVVVNLAVNARDAMPAGGDLTVRTRNVTAEECKTFSYRELAAADYVVVEVEDTGSGIAPDVLKKIFEPFFTTKEVGKGTGLGLSMVYGIIKQTGGFIFCDSEVGKGSTFRIFLPRHIAEAKKGAEPGDAPSAAPVKPVDSTKDLSGSATVLLVEDEDAVRMGGMRALTSRGYTVHEASSGVEALEVFEALGGKVDIVVSDVVMPEMDGPTLLGELRKRQPDIKFVFVSGYAEDAFARNLPADAHFGFLPKPFSLKQLATIVKDMLES</sequence>
<dbReference type="eggNOG" id="COG0784">
    <property type="taxonomic scope" value="Bacteria"/>
</dbReference>
<dbReference type="SUPFAM" id="SSF52172">
    <property type="entry name" value="CheY-like"/>
    <property type="match status" value="1"/>
</dbReference>
<dbReference type="KEGG" id="mlo:mll0767"/>
<evidence type="ECO:0000313" key="10">
    <source>
        <dbReference type="EMBL" id="BAB48290.1"/>
    </source>
</evidence>
<dbReference type="NCBIfam" id="NF046020">
    <property type="entry name" value="HisKinCckABruc"/>
    <property type="match status" value="1"/>
</dbReference>
<evidence type="ECO:0000259" key="8">
    <source>
        <dbReference type="PROSITE" id="PS50110"/>
    </source>
</evidence>
<reference evidence="10 11" key="1">
    <citation type="journal article" date="2000" name="DNA Res.">
        <title>Complete genome structure of the nitrogen-fixing symbiotic bacterium Mesorhizobium loti.</title>
        <authorList>
            <person name="Kaneko T."/>
            <person name="Nakamura Y."/>
            <person name="Sato S."/>
            <person name="Asamizu E."/>
            <person name="Kato T."/>
            <person name="Sasamoto S."/>
            <person name="Watanabe A."/>
            <person name="Idesawa K."/>
            <person name="Ishikawa A."/>
            <person name="Kawashima K."/>
            <person name="Kimura T."/>
            <person name="Kishida Y."/>
            <person name="Kiyokawa C."/>
            <person name="Kohara M."/>
            <person name="Matsumoto M."/>
            <person name="Matsuno A."/>
            <person name="Mochizuki Y."/>
            <person name="Nakayama S."/>
            <person name="Nakazaki N."/>
            <person name="Shimpo S."/>
            <person name="Sugimoto M."/>
            <person name="Takeuchi C."/>
            <person name="Yamada M."/>
            <person name="Tabata S."/>
        </authorList>
    </citation>
    <scope>NUCLEOTIDE SEQUENCE [LARGE SCALE GENOMIC DNA]</scope>
    <source>
        <strain evidence="11">LMG 29417 / CECT 9101 / MAFF 303099</strain>
    </source>
</reference>
<dbReference type="InterPro" id="IPR005467">
    <property type="entry name" value="His_kinase_dom"/>
</dbReference>
<dbReference type="eggNOG" id="COG4191">
    <property type="taxonomic scope" value="Bacteria"/>
</dbReference>
<feature type="modified residue" description="4-aspartylphosphate" evidence="4">
    <location>
        <position position="831"/>
    </location>
</feature>
<dbReference type="CDD" id="cd00082">
    <property type="entry name" value="HisKA"/>
    <property type="match status" value="1"/>
</dbReference>
<dbReference type="EC" id="2.7.13.3" evidence="2"/>
<dbReference type="SUPFAM" id="SSF55785">
    <property type="entry name" value="PYP-like sensor domain (PAS domain)"/>
    <property type="match status" value="3"/>
</dbReference>
<evidence type="ECO:0000259" key="7">
    <source>
        <dbReference type="PROSITE" id="PS50109"/>
    </source>
</evidence>
<dbReference type="Pfam" id="PF02518">
    <property type="entry name" value="HATPase_c"/>
    <property type="match status" value="1"/>
</dbReference>
<dbReference type="HOGENOM" id="CLU_000445_114_51_5"/>